<evidence type="ECO:0000256" key="5">
    <source>
        <dbReference type="ARBA" id="ARBA00022989"/>
    </source>
</evidence>
<evidence type="ECO:0000259" key="8">
    <source>
        <dbReference type="Pfam" id="PF02687"/>
    </source>
</evidence>
<dbReference type="InterPro" id="IPR025857">
    <property type="entry name" value="MacB_PCD"/>
</dbReference>
<dbReference type="Pfam" id="PF02687">
    <property type="entry name" value="FtsX"/>
    <property type="match status" value="1"/>
</dbReference>
<dbReference type="EMBL" id="CABPSP010000004">
    <property type="protein sequence ID" value="VVE65158.1"/>
    <property type="molecule type" value="Genomic_DNA"/>
</dbReference>
<keyword evidence="3" id="KW-1003">Cell membrane</keyword>
<dbReference type="Pfam" id="PF12704">
    <property type="entry name" value="MacB_PCD"/>
    <property type="match status" value="1"/>
</dbReference>
<comment type="subcellular location">
    <subcellularLocation>
        <location evidence="1">Cell membrane</location>
        <topology evidence="1">Multi-pass membrane protein</topology>
    </subcellularLocation>
</comment>
<dbReference type="PANTHER" id="PTHR43738">
    <property type="entry name" value="ABC TRANSPORTER, MEMBRANE PROTEIN"/>
    <property type="match status" value="1"/>
</dbReference>
<accession>A0A5E4ZWG5</accession>
<evidence type="ECO:0000256" key="6">
    <source>
        <dbReference type="ARBA" id="ARBA00023136"/>
    </source>
</evidence>
<evidence type="ECO:0000256" key="3">
    <source>
        <dbReference type="ARBA" id="ARBA00022475"/>
    </source>
</evidence>
<evidence type="ECO:0000256" key="7">
    <source>
        <dbReference type="SAM" id="Phobius"/>
    </source>
</evidence>
<feature type="domain" description="ABC3 transporter permease C-terminal" evidence="8">
    <location>
        <begin position="263"/>
        <end position="376"/>
    </location>
</feature>
<evidence type="ECO:0000313" key="10">
    <source>
        <dbReference type="EMBL" id="VVE65158.1"/>
    </source>
</evidence>
<keyword evidence="6 7" id="KW-0472">Membrane</keyword>
<feature type="transmembrane region" description="Helical" evidence="7">
    <location>
        <begin position="303"/>
        <end position="333"/>
    </location>
</feature>
<keyword evidence="4 7" id="KW-0812">Transmembrane</keyword>
<evidence type="ECO:0000313" key="11">
    <source>
        <dbReference type="Proteomes" id="UP000383122"/>
    </source>
</evidence>
<feature type="transmembrane region" description="Helical" evidence="7">
    <location>
        <begin position="345"/>
        <end position="368"/>
    </location>
</feature>
<proteinExistence type="predicted"/>
<evidence type="ECO:0000256" key="2">
    <source>
        <dbReference type="ARBA" id="ARBA00022448"/>
    </source>
</evidence>
<dbReference type="PANTHER" id="PTHR43738:SF1">
    <property type="entry name" value="HEMIN TRANSPORT SYSTEM PERMEASE PROTEIN HRTB-RELATED"/>
    <property type="match status" value="1"/>
</dbReference>
<sequence>MNMKPFGIIRIGLHLLINDRAKFSALLVGIVFAVFLMTQMTAMFAGILNRAYSTITNVGAQMWVIDPAVNTPTTSFPLPNYLLDAVRSIDGVKYAVPLYVGGAQVKLADGRLQSVSVVGLDDATLIGRPHMESGNIFDIYADDAFVIVDDPEVVKLGNPTIGTTFEINDFRAVVVGIARVSANGLNGIPTLYTTYSRAVAYIPGTRFTISYILVQPTSEAAVARIEQQVSSLGYLALTKGDFNRRIANYYIYQTGIGTNILLMTIISFIVGASISGQTFYSFVLENLDKFGALKAIGARGSELVKMILFMAVLTALTGFGLGVGLVTLVIALAKQALPNYAAMTTFWNLAISFVMVLLIAAISSYIGIRRVLKIEPFDIFRG</sequence>
<gene>
    <name evidence="10" type="ORF">PAN31117_01776</name>
</gene>
<feature type="transmembrane region" description="Helical" evidence="7">
    <location>
        <begin position="260"/>
        <end position="283"/>
    </location>
</feature>
<keyword evidence="2" id="KW-0813">Transport</keyword>
<keyword evidence="11" id="KW-1185">Reference proteome</keyword>
<protein>
    <submittedName>
        <fullName evidence="10">Antimicrobial peptide ABC transporter permease</fullName>
    </submittedName>
</protein>
<feature type="domain" description="MacB-like periplasmic core" evidence="9">
    <location>
        <begin position="27"/>
        <end position="231"/>
    </location>
</feature>
<dbReference type="AlphaFoldDB" id="A0A5E4ZWG5"/>
<organism evidence="10 11">
    <name type="scientific">Pandoraea anapnoica</name>
    <dbReference type="NCBI Taxonomy" id="2508301"/>
    <lineage>
        <taxon>Bacteria</taxon>
        <taxon>Pseudomonadati</taxon>
        <taxon>Pseudomonadota</taxon>
        <taxon>Betaproteobacteria</taxon>
        <taxon>Burkholderiales</taxon>
        <taxon>Burkholderiaceae</taxon>
        <taxon>Pandoraea</taxon>
    </lineage>
</organism>
<feature type="transmembrane region" description="Helical" evidence="7">
    <location>
        <begin position="21"/>
        <end position="48"/>
    </location>
</feature>
<name>A0A5E4ZWG5_9BURK</name>
<reference evidence="10 11" key="1">
    <citation type="submission" date="2019-08" db="EMBL/GenBank/DDBJ databases">
        <authorList>
            <person name="Peeters C."/>
        </authorList>
    </citation>
    <scope>NUCLEOTIDE SEQUENCE [LARGE SCALE GENOMIC DNA]</scope>
    <source>
        <strain evidence="10 11">LMG 31117</strain>
    </source>
</reference>
<evidence type="ECO:0000256" key="1">
    <source>
        <dbReference type="ARBA" id="ARBA00004651"/>
    </source>
</evidence>
<dbReference type="GO" id="GO:0005886">
    <property type="term" value="C:plasma membrane"/>
    <property type="evidence" value="ECO:0007669"/>
    <property type="project" value="UniProtKB-SubCell"/>
</dbReference>
<dbReference type="Proteomes" id="UP000383122">
    <property type="component" value="Unassembled WGS sequence"/>
</dbReference>
<evidence type="ECO:0000259" key="9">
    <source>
        <dbReference type="Pfam" id="PF12704"/>
    </source>
</evidence>
<evidence type="ECO:0000256" key="4">
    <source>
        <dbReference type="ARBA" id="ARBA00022692"/>
    </source>
</evidence>
<dbReference type="InterPro" id="IPR003838">
    <property type="entry name" value="ABC3_permease_C"/>
</dbReference>
<keyword evidence="5 7" id="KW-1133">Transmembrane helix</keyword>
<dbReference type="InterPro" id="IPR051125">
    <property type="entry name" value="ABC-4/HrtB_transporter"/>
</dbReference>